<name>A0A8S5SAD6_9CAUD</name>
<sequence length="364" mass="40098">MINTSFELNNLNKSEVAVKNAKAFNEVVEICSALFAGKDTSKYGQKVDAVRSRISKLGEQALAGDSRAVAEINTIVKYIIQPRLLEATKVFNFLGNYREIGYDEQPRVKTYSYEGLDARLQASGSDVSFAGRKWVEYPIVTQTISSGMAIDYRELASGNFGGTVAEEMAQVQTDMNNKGVAYVFDVIKSALKNNTEYVKFYGEYDSAPTQTQVDGMINKVRKLGKVGIAGDFSLISGICDWNGYKTVGSTSIPFFNATQVDEIARTGLNGFYKGSTLIELENPYNFTKPLADKSGFDTYYNPNDLWFIAQGTNSPVNIFRRGGITTMTGNDVETGTVKTRFDMELGADVVKGREFEIGLLTKQG</sequence>
<evidence type="ECO:0000313" key="1">
    <source>
        <dbReference type="EMBL" id="DAF47965.1"/>
    </source>
</evidence>
<accession>A0A8S5SAD6</accession>
<organism evidence="1">
    <name type="scientific">Siphoviridae sp. ctgaY24</name>
    <dbReference type="NCBI Taxonomy" id="2827911"/>
    <lineage>
        <taxon>Viruses</taxon>
        <taxon>Duplodnaviria</taxon>
        <taxon>Heunggongvirae</taxon>
        <taxon>Uroviricota</taxon>
        <taxon>Caudoviricetes</taxon>
    </lineage>
</organism>
<protein>
    <submittedName>
        <fullName evidence="1">Major capsid protein</fullName>
    </submittedName>
</protein>
<reference evidence="1" key="1">
    <citation type="journal article" date="2021" name="Proc. Natl. Acad. Sci. U.S.A.">
        <title>A Catalog of Tens of Thousands of Viruses from Human Metagenomes Reveals Hidden Associations with Chronic Diseases.</title>
        <authorList>
            <person name="Tisza M.J."/>
            <person name="Buck C.B."/>
        </authorList>
    </citation>
    <scope>NUCLEOTIDE SEQUENCE</scope>
    <source>
        <strain evidence="1">CtgaY24</strain>
    </source>
</reference>
<dbReference type="EMBL" id="BK032562">
    <property type="protein sequence ID" value="DAF47965.1"/>
    <property type="molecule type" value="Genomic_DNA"/>
</dbReference>
<proteinExistence type="predicted"/>